<organism evidence="7 8">
    <name type="scientific">Microscilla marina ATCC 23134</name>
    <dbReference type="NCBI Taxonomy" id="313606"/>
    <lineage>
        <taxon>Bacteria</taxon>
        <taxon>Pseudomonadati</taxon>
        <taxon>Bacteroidota</taxon>
        <taxon>Cytophagia</taxon>
        <taxon>Cytophagales</taxon>
        <taxon>Microscillaceae</taxon>
        <taxon>Microscilla</taxon>
    </lineage>
</organism>
<protein>
    <recommendedName>
        <fullName evidence="6">Cytochrome c domain-containing protein</fullName>
    </recommendedName>
</protein>
<dbReference type="InterPro" id="IPR036909">
    <property type="entry name" value="Cyt_c-like_dom_sf"/>
</dbReference>
<dbReference type="InterPro" id="IPR009056">
    <property type="entry name" value="Cyt_c-like_dom"/>
</dbReference>
<reference evidence="7 8" key="1">
    <citation type="submission" date="2007-01" db="EMBL/GenBank/DDBJ databases">
        <authorList>
            <person name="Haygood M."/>
            <person name="Podell S."/>
            <person name="Anderson C."/>
            <person name="Hopkinson B."/>
            <person name="Roe K."/>
            <person name="Barbeau K."/>
            <person name="Gaasterland T."/>
            <person name="Ferriera S."/>
            <person name="Johnson J."/>
            <person name="Kravitz S."/>
            <person name="Beeson K."/>
            <person name="Sutton G."/>
            <person name="Rogers Y.-H."/>
            <person name="Friedman R."/>
            <person name="Frazier M."/>
            <person name="Venter J.C."/>
        </authorList>
    </citation>
    <scope>NUCLEOTIDE SEQUENCE [LARGE SCALE GENOMIC DNA]</scope>
    <source>
        <strain evidence="7 8">ATCC 23134</strain>
    </source>
</reference>
<dbReference type="EMBL" id="AAWS01000009">
    <property type="protein sequence ID" value="EAY29729.1"/>
    <property type="molecule type" value="Genomic_DNA"/>
</dbReference>
<evidence type="ECO:0000313" key="7">
    <source>
        <dbReference type="EMBL" id="EAY29729.1"/>
    </source>
</evidence>
<evidence type="ECO:0000256" key="1">
    <source>
        <dbReference type="ARBA" id="ARBA00022617"/>
    </source>
</evidence>
<keyword evidence="3 4" id="KW-0408">Iron</keyword>
<feature type="compositionally biased region" description="Polar residues" evidence="5">
    <location>
        <begin position="40"/>
        <end position="56"/>
    </location>
</feature>
<dbReference type="GO" id="GO:0009055">
    <property type="term" value="F:electron transfer activity"/>
    <property type="evidence" value="ECO:0007669"/>
    <property type="project" value="InterPro"/>
</dbReference>
<dbReference type="PROSITE" id="PS51007">
    <property type="entry name" value="CYTC"/>
    <property type="match status" value="1"/>
</dbReference>
<dbReference type="SUPFAM" id="SSF46626">
    <property type="entry name" value="Cytochrome c"/>
    <property type="match status" value="1"/>
</dbReference>
<dbReference type="Pfam" id="PF00034">
    <property type="entry name" value="Cytochrom_C"/>
    <property type="match status" value="1"/>
</dbReference>
<comment type="caution">
    <text evidence="7">The sequence shown here is derived from an EMBL/GenBank/DDBJ whole genome shotgun (WGS) entry which is preliminary data.</text>
</comment>
<dbReference type="Proteomes" id="UP000004095">
    <property type="component" value="Unassembled WGS sequence"/>
</dbReference>
<dbReference type="eggNOG" id="COG3474">
    <property type="taxonomic scope" value="Bacteria"/>
</dbReference>
<evidence type="ECO:0000256" key="5">
    <source>
        <dbReference type="SAM" id="MobiDB-lite"/>
    </source>
</evidence>
<dbReference type="Gene3D" id="1.10.760.10">
    <property type="entry name" value="Cytochrome c-like domain"/>
    <property type="match status" value="1"/>
</dbReference>
<accession>A1ZI61</accession>
<dbReference type="GO" id="GO:0020037">
    <property type="term" value="F:heme binding"/>
    <property type="evidence" value="ECO:0007669"/>
    <property type="project" value="InterPro"/>
</dbReference>
<dbReference type="AlphaFoldDB" id="A1ZI61"/>
<feature type="region of interest" description="Disordered" evidence="5">
    <location>
        <begin position="40"/>
        <end position="61"/>
    </location>
</feature>
<evidence type="ECO:0000259" key="6">
    <source>
        <dbReference type="PROSITE" id="PS51007"/>
    </source>
</evidence>
<name>A1ZI61_MICM2</name>
<proteinExistence type="predicted"/>
<dbReference type="GO" id="GO:0046872">
    <property type="term" value="F:metal ion binding"/>
    <property type="evidence" value="ECO:0007669"/>
    <property type="project" value="UniProtKB-KW"/>
</dbReference>
<evidence type="ECO:0000256" key="4">
    <source>
        <dbReference type="PROSITE-ProRule" id="PRU00433"/>
    </source>
</evidence>
<keyword evidence="8" id="KW-1185">Reference proteome</keyword>
<evidence type="ECO:0000256" key="2">
    <source>
        <dbReference type="ARBA" id="ARBA00022723"/>
    </source>
</evidence>
<sequence>MYIVRVNNLLLFKPINLMKKVNLLPITLLFIILYATACTSGPSSQETKNTTNNSPGVSKVQKPDSLTQVYNLGKRLYNNSCLPCHTTSSERTVGPGLKGIFERRSVDWVMRWIHNSQKMIADGDPYAVKLYNEYNKTAMQSFSYKGKDMHALLFYIANVNRGDKPYISLDKLPRIKD</sequence>
<feature type="domain" description="Cytochrome c" evidence="6">
    <location>
        <begin position="68"/>
        <end position="160"/>
    </location>
</feature>
<keyword evidence="2 4" id="KW-0479">Metal-binding</keyword>
<evidence type="ECO:0000256" key="3">
    <source>
        <dbReference type="ARBA" id="ARBA00023004"/>
    </source>
</evidence>
<evidence type="ECO:0000313" key="8">
    <source>
        <dbReference type="Proteomes" id="UP000004095"/>
    </source>
</evidence>
<keyword evidence="1 4" id="KW-0349">Heme</keyword>
<gene>
    <name evidence="7" type="ORF">M23134_05601</name>
</gene>